<evidence type="ECO:0000256" key="1">
    <source>
        <dbReference type="SAM" id="MobiDB-lite"/>
    </source>
</evidence>
<dbReference type="EMBL" id="MPOH02000009">
    <property type="protein sequence ID" value="OQD56530.1"/>
    <property type="molecule type" value="Genomic_DNA"/>
</dbReference>
<organism evidence="2 3">
    <name type="scientific">Streptomyces phaeoluteigriseus</name>
    <dbReference type="NCBI Taxonomy" id="114686"/>
    <lineage>
        <taxon>Bacteria</taxon>
        <taxon>Bacillati</taxon>
        <taxon>Actinomycetota</taxon>
        <taxon>Actinomycetes</taxon>
        <taxon>Kitasatosporales</taxon>
        <taxon>Streptomycetaceae</taxon>
        <taxon>Streptomyces</taxon>
        <taxon>Streptomyces aurantiacus group</taxon>
    </lineage>
</organism>
<evidence type="ECO:0000313" key="2">
    <source>
        <dbReference type="EMBL" id="OQD56530.1"/>
    </source>
</evidence>
<accession>A0A1V6MVN7</accession>
<evidence type="ECO:0000313" key="3">
    <source>
        <dbReference type="Proteomes" id="UP000184286"/>
    </source>
</evidence>
<dbReference type="Proteomes" id="UP000184286">
    <property type="component" value="Unassembled WGS sequence"/>
</dbReference>
<protein>
    <submittedName>
        <fullName evidence="2">Uncharacterized protein</fullName>
    </submittedName>
</protein>
<feature type="region of interest" description="Disordered" evidence="1">
    <location>
        <begin position="25"/>
        <end position="70"/>
    </location>
</feature>
<comment type="caution">
    <text evidence="2">The sequence shown here is derived from an EMBL/GenBank/DDBJ whole genome shotgun (WGS) entry which is preliminary data.</text>
</comment>
<name>A0A1V6MVN7_9ACTN</name>
<sequence length="87" mass="9252">MGLSITTDAVSRAVTVTFRTVREASAPPRRRAHARQSVGCSGVVPVGRSGNHTKAGTQFGKPAQTSDGSVSTWTLTGLIRWTRRETA</sequence>
<reference evidence="2 3" key="2">
    <citation type="submission" date="2017-02" db="EMBL/GenBank/DDBJ databases">
        <title>Draft genome sequence of Streptomyces phaeoluteigriseus type strain DSM41896.</title>
        <authorList>
            <person name="Salih T.S."/>
            <person name="Algora Gallardo L."/>
            <person name="Melo Santos T."/>
            <person name="Filgueira Martinez S."/>
            <person name="Herron P.R."/>
        </authorList>
    </citation>
    <scope>NUCLEOTIDE SEQUENCE [LARGE SCALE GENOMIC DNA]</scope>
    <source>
        <strain evidence="2 3">DSM 41896</strain>
    </source>
</reference>
<gene>
    <name evidence="2" type="ORF">BM536_010040</name>
</gene>
<reference evidence="3" key="1">
    <citation type="submission" date="2016-11" db="EMBL/GenBank/DDBJ databases">
        <authorList>
            <person name="Schniete J.K."/>
            <person name="Salih T."/>
            <person name="Algora Gallardo L."/>
            <person name="Martinez Fernandez S."/>
            <person name="Herron P.R."/>
        </authorList>
    </citation>
    <scope>NUCLEOTIDE SEQUENCE [LARGE SCALE GENOMIC DNA]</scope>
    <source>
        <strain evidence="3">DSM 41896</strain>
    </source>
</reference>
<dbReference type="AlphaFoldDB" id="A0A1V6MVN7"/>
<proteinExistence type="predicted"/>